<name>A0ABW3KFT4_9GAMM</name>
<dbReference type="InterPro" id="IPR054297">
    <property type="entry name" value="DUF7033"/>
</dbReference>
<keyword evidence="3" id="KW-1185">Reference proteome</keyword>
<comment type="caution">
    <text evidence="2">The sequence shown here is derived from an EMBL/GenBank/DDBJ whole genome shotgun (WGS) entry which is preliminary data.</text>
</comment>
<reference evidence="3" key="1">
    <citation type="journal article" date="2019" name="Int. J. Syst. Evol. Microbiol.">
        <title>The Global Catalogue of Microorganisms (GCM) 10K type strain sequencing project: providing services to taxonomists for standard genome sequencing and annotation.</title>
        <authorList>
            <consortium name="The Broad Institute Genomics Platform"/>
            <consortium name="The Broad Institute Genome Sequencing Center for Infectious Disease"/>
            <person name="Wu L."/>
            <person name="Ma J."/>
        </authorList>
    </citation>
    <scope>NUCLEOTIDE SEQUENCE [LARGE SCALE GENOMIC DNA]</scope>
    <source>
        <strain evidence="3">CCUG 60525</strain>
    </source>
</reference>
<sequence length="459" mass="52771">MSHFTPAALNWLCLILEERFGLNFHLQPSQDGLMLTLTDHDQGSIYFPKLEAAFHESRSDLPFTQWDASVEWWESVLGEPLPAPGVATLPKPLIERQAQQAIIHYDILGLTYWVLNRVEEIDRTDLDNHGRFPATSSHAFKHGYLERPVVDEWLHVLGQVIQKQWPQVELKQHQFSMKVSHDVDAPSRYGFSSTKGMIRGMAGDVLKRKNFKSALTAPFIRLNSSKKLHPADPFNTFDWIMEQSEQHGLVSAFYFICGRTDASKDADYEPEHPAIRELMRRIHTRGHEIGLHPSYNSYQAPEAIAAEAERLRAVMREEGISQNILGGRMHYLRWEHPTTLQAWNDAGMSYDSTLSYADLPGFRCGTCYEYPAFNSVTQQILKIRIRPLIAMECTIIAERYMGLGYGKEAESKFLELKEKCRKVKGCFTLLWHNSHFANQEDLTLYKQILDSRSTRNNND</sequence>
<dbReference type="EMBL" id="JBHTJS010000010">
    <property type="protein sequence ID" value="MFD1007276.1"/>
    <property type="molecule type" value="Genomic_DNA"/>
</dbReference>
<dbReference type="Gene3D" id="3.20.20.370">
    <property type="entry name" value="Glycoside hydrolase/deacetylase"/>
    <property type="match status" value="1"/>
</dbReference>
<evidence type="ECO:0000313" key="3">
    <source>
        <dbReference type="Proteomes" id="UP001597048"/>
    </source>
</evidence>
<feature type="domain" description="DUF7033" evidence="1">
    <location>
        <begin position="103"/>
        <end position="191"/>
    </location>
</feature>
<proteinExistence type="predicted"/>
<evidence type="ECO:0000259" key="1">
    <source>
        <dbReference type="Pfam" id="PF23019"/>
    </source>
</evidence>
<gene>
    <name evidence="2" type="ORF">ACFQ1C_03775</name>
</gene>
<organism evidence="2 3">
    <name type="scientific">Oceanisphaera ostreae</name>
    <dbReference type="NCBI Taxonomy" id="914151"/>
    <lineage>
        <taxon>Bacteria</taxon>
        <taxon>Pseudomonadati</taxon>
        <taxon>Pseudomonadota</taxon>
        <taxon>Gammaproteobacteria</taxon>
        <taxon>Aeromonadales</taxon>
        <taxon>Aeromonadaceae</taxon>
        <taxon>Oceanisphaera</taxon>
    </lineage>
</organism>
<protein>
    <submittedName>
        <fullName evidence="2">Polysaccharide deacetylase family protein</fullName>
    </submittedName>
</protein>
<dbReference type="RefSeq" id="WP_379557202.1">
    <property type="nucleotide sequence ID" value="NZ_JBHTJS010000010.1"/>
</dbReference>
<dbReference type="InterPro" id="IPR011330">
    <property type="entry name" value="Glyco_hydro/deAcase_b/a-brl"/>
</dbReference>
<dbReference type="SUPFAM" id="SSF88713">
    <property type="entry name" value="Glycoside hydrolase/deacetylase"/>
    <property type="match status" value="1"/>
</dbReference>
<evidence type="ECO:0000313" key="2">
    <source>
        <dbReference type="EMBL" id="MFD1007276.1"/>
    </source>
</evidence>
<dbReference type="Proteomes" id="UP001597048">
    <property type="component" value="Unassembled WGS sequence"/>
</dbReference>
<accession>A0ABW3KFT4</accession>
<dbReference type="CDD" id="cd10931">
    <property type="entry name" value="CE4_u7"/>
    <property type="match status" value="1"/>
</dbReference>
<dbReference type="Pfam" id="PF23019">
    <property type="entry name" value="DUF7033"/>
    <property type="match status" value="1"/>
</dbReference>